<reference evidence="2" key="1">
    <citation type="journal article" date="2019" name="PLoS Negl. Trop. Dis.">
        <title>Revisiting the worldwide diversity of Leptospira species in the environment.</title>
        <authorList>
            <person name="Vincent A.T."/>
            <person name="Schiettekatte O."/>
            <person name="Bourhy P."/>
            <person name="Veyrier F.J."/>
            <person name="Picardeau M."/>
        </authorList>
    </citation>
    <scope>NUCLEOTIDE SEQUENCE [LARGE SCALE GENOMIC DNA]</scope>
    <source>
        <strain evidence="2">201702407</strain>
    </source>
</reference>
<sequence length="190" mass="20674">MTKPSLIELIVKAWTLGFPVFWPESGTVDSVDKVKKTLKIKVGSVIRNDVTWIDPVTPRKGSKCLLVARNNKAERYTAFAFEKIDEVKTKIADTVEVDISKDQVFVNFNNLIKVSITPTGFSLDLNGKTLKIIGDVEQTGNFKTSGKVDAKMEVTAFAEAPNSVGLSTHLTDYVDTPVGPAVTSKPKGGT</sequence>
<organism evidence="1 2">
    <name type="scientific">Leptospira stimsonii</name>
    <dbReference type="NCBI Taxonomy" id="2202203"/>
    <lineage>
        <taxon>Bacteria</taxon>
        <taxon>Pseudomonadati</taxon>
        <taxon>Spirochaetota</taxon>
        <taxon>Spirochaetia</taxon>
        <taxon>Leptospirales</taxon>
        <taxon>Leptospiraceae</taxon>
        <taxon>Leptospira</taxon>
    </lineage>
</organism>
<accession>A0ABY2MW89</accession>
<comment type="caution">
    <text evidence="1">The sequence shown here is derived from an EMBL/GenBank/DDBJ whole genome shotgun (WGS) entry which is preliminary data.</text>
</comment>
<evidence type="ECO:0000313" key="2">
    <source>
        <dbReference type="Proteomes" id="UP000297422"/>
    </source>
</evidence>
<gene>
    <name evidence="1" type="ORF">EHQ90_19470</name>
</gene>
<keyword evidence="2" id="KW-1185">Reference proteome</keyword>
<evidence type="ECO:0008006" key="3">
    <source>
        <dbReference type="Google" id="ProtNLM"/>
    </source>
</evidence>
<name>A0ABY2MW89_9LEPT</name>
<protein>
    <recommendedName>
        <fullName evidence="3">Phage protein Gp138 N-terminal domain-containing protein</fullName>
    </recommendedName>
</protein>
<dbReference type="Proteomes" id="UP000297422">
    <property type="component" value="Unassembled WGS sequence"/>
</dbReference>
<dbReference type="RefSeq" id="WP_135686319.1">
    <property type="nucleotide sequence ID" value="NZ_RQEQ01000015.1"/>
</dbReference>
<proteinExistence type="predicted"/>
<evidence type="ECO:0000313" key="1">
    <source>
        <dbReference type="EMBL" id="TGM10116.1"/>
    </source>
</evidence>
<dbReference type="EMBL" id="RQGT01000121">
    <property type="protein sequence ID" value="TGM10116.1"/>
    <property type="molecule type" value="Genomic_DNA"/>
</dbReference>